<comment type="caution">
    <text evidence="3">The sequence shown here is derived from an EMBL/GenBank/DDBJ whole genome shotgun (WGS) entry which is preliminary data.</text>
</comment>
<keyword evidence="2" id="KW-0812">Transmembrane</keyword>
<dbReference type="Pfam" id="PF18975">
    <property type="entry name" value="DUF5711"/>
    <property type="match status" value="1"/>
</dbReference>
<evidence type="ECO:0000313" key="4">
    <source>
        <dbReference type="Proteomes" id="UP001241537"/>
    </source>
</evidence>
<accession>A0AAE4ALY4</accession>
<gene>
    <name evidence="3" type="ORF">J2S20_002345</name>
</gene>
<evidence type="ECO:0000256" key="1">
    <source>
        <dbReference type="SAM" id="MobiDB-lite"/>
    </source>
</evidence>
<keyword evidence="2" id="KW-1133">Transmembrane helix</keyword>
<feature type="region of interest" description="Disordered" evidence="1">
    <location>
        <begin position="1"/>
        <end position="35"/>
    </location>
</feature>
<protein>
    <submittedName>
        <fullName evidence="3">Uncharacterized protein</fullName>
    </submittedName>
</protein>
<dbReference type="Proteomes" id="UP001241537">
    <property type="component" value="Unassembled WGS sequence"/>
</dbReference>
<dbReference type="EMBL" id="JAUSTO010000026">
    <property type="protein sequence ID" value="MDQ0153624.1"/>
    <property type="molecule type" value="Genomic_DNA"/>
</dbReference>
<reference evidence="3" key="1">
    <citation type="submission" date="2023-07" db="EMBL/GenBank/DDBJ databases">
        <title>Genomic Encyclopedia of Type Strains, Phase IV (KMG-IV): sequencing the most valuable type-strain genomes for metagenomic binning, comparative biology and taxonomic classification.</title>
        <authorList>
            <person name="Goeker M."/>
        </authorList>
    </citation>
    <scope>NUCLEOTIDE SEQUENCE</scope>
    <source>
        <strain evidence="3">DSM 19659</strain>
    </source>
</reference>
<organism evidence="3 4">
    <name type="scientific">Moryella indoligenes</name>
    <dbReference type="NCBI Taxonomy" id="371674"/>
    <lineage>
        <taxon>Bacteria</taxon>
        <taxon>Bacillati</taxon>
        <taxon>Bacillota</taxon>
        <taxon>Clostridia</taxon>
        <taxon>Lachnospirales</taxon>
        <taxon>Lachnospiraceae</taxon>
        <taxon>Moryella</taxon>
    </lineage>
</organism>
<evidence type="ECO:0000256" key="2">
    <source>
        <dbReference type="SAM" id="Phobius"/>
    </source>
</evidence>
<evidence type="ECO:0000313" key="3">
    <source>
        <dbReference type="EMBL" id="MDQ0153624.1"/>
    </source>
</evidence>
<name>A0AAE4ALY4_9FIRM</name>
<dbReference type="RefSeq" id="WP_307255507.1">
    <property type="nucleotide sequence ID" value="NZ_JAUSTO010000026.1"/>
</dbReference>
<dbReference type="AlphaFoldDB" id="A0AAE4ALY4"/>
<dbReference type="InterPro" id="IPR043765">
    <property type="entry name" value="DUF5711"/>
</dbReference>
<keyword evidence="4" id="KW-1185">Reference proteome</keyword>
<proteinExistence type="predicted"/>
<sequence length="413" mass="46046">MAEKRHLNTNNIRALPPRGSSAEDAYAGEPFQEERERRGRRRHRLLLTLALLFGAILLALQLVRRFMRYDSYAVMWQKDLNQGSLVGYAHFGNGLLKYSKDGVTYLTGRGTEEWVDTYEMKAPIVSVRGNYAAIADCQGNSIRIYGEAGKIGETTTILPLTKLAIADNGITAVIEEDAGASYITFLQKDGRSLDITVKSILSGDGYPTDLALSPDGTRLMVGYEYLSGGDLKGRVVFYDFSEIGKNIPNRLVGGFDEQFSDSLLAEVHYLDGTYSFAASTAGLCFFSSRNLTSPEVVKEVRETDEIRSLFYNNKYVGLILNNSGGQERYRLELYRADGGKVMEKCFDDNYQFASIDGNTVFIHSSTMGMIYNTAGVRKFYGKLDFPVIYMEQGALPGEYIMAGPANIKRVRLR</sequence>
<keyword evidence="2" id="KW-0472">Membrane</keyword>
<dbReference type="SUPFAM" id="SSF82171">
    <property type="entry name" value="DPP6 N-terminal domain-like"/>
    <property type="match status" value="1"/>
</dbReference>
<feature type="transmembrane region" description="Helical" evidence="2">
    <location>
        <begin position="45"/>
        <end position="63"/>
    </location>
</feature>